<keyword evidence="11" id="KW-0119">Carbohydrate metabolism</keyword>
<dbReference type="Pfam" id="PF09260">
    <property type="entry name" value="A_amylase_dom_C"/>
    <property type="match status" value="1"/>
</dbReference>
<dbReference type="Gene3D" id="2.60.40.1180">
    <property type="entry name" value="Golgi alpha-mannosidase II"/>
    <property type="match status" value="1"/>
</dbReference>
<keyword evidence="9 15" id="KW-1015">Disulfide bond</keyword>
<feature type="binding site" evidence="16">
    <location>
        <position position="367"/>
    </location>
    <ligand>
        <name>substrate</name>
    </ligand>
</feature>
<feature type="disulfide bond" evidence="15">
    <location>
        <begin position="58"/>
        <end position="65"/>
    </location>
</feature>
<dbReference type="InterPro" id="IPR006047">
    <property type="entry name" value="GH13_cat_dom"/>
</dbReference>
<feature type="binding site" evidence="16">
    <location>
        <position position="104"/>
    </location>
    <ligand>
        <name>substrate</name>
    </ligand>
</feature>
<keyword evidence="5" id="KW-0479">Metal-binding</keyword>
<reference evidence="20" key="1">
    <citation type="journal article" date="2017" name="bioRxiv">
        <title>Comparative analysis of the genomes of Stylophora pistillata and Acropora digitifera provides evidence for extensive differences between species of corals.</title>
        <authorList>
            <person name="Voolstra C.R."/>
            <person name="Li Y."/>
            <person name="Liew Y.J."/>
            <person name="Baumgarten S."/>
            <person name="Zoccola D."/>
            <person name="Flot J.-F."/>
            <person name="Tambutte S."/>
            <person name="Allemand D."/>
            <person name="Aranda M."/>
        </authorList>
    </citation>
    <scope>NUCLEOTIDE SEQUENCE [LARGE SCALE GENOMIC DNA]</scope>
</reference>
<evidence type="ECO:0000256" key="17">
    <source>
        <dbReference type="SAM" id="SignalP"/>
    </source>
</evidence>
<feature type="active site" description="Nucleophile" evidence="13">
    <location>
        <position position="224"/>
    </location>
</feature>
<keyword evidence="8" id="KW-0106">Calcium</keyword>
<dbReference type="GO" id="GO:0016052">
    <property type="term" value="P:carbohydrate catabolic process"/>
    <property type="evidence" value="ECO:0007669"/>
    <property type="project" value="InterPro"/>
</dbReference>
<feature type="active site" description="Proton donor" evidence="13">
    <location>
        <position position="248"/>
    </location>
</feature>
<dbReference type="Proteomes" id="UP000225706">
    <property type="component" value="Unassembled WGS sequence"/>
</dbReference>
<evidence type="ECO:0000256" key="3">
    <source>
        <dbReference type="ARBA" id="ARBA00008061"/>
    </source>
</evidence>
<protein>
    <recommendedName>
        <fullName evidence="4">alpha-amylase</fullName>
        <ecNumber evidence="4">3.2.1.1</ecNumber>
    </recommendedName>
</protein>
<organism evidence="19 20">
    <name type="scientific">Stylophora pistillata</name>
    <name type="common">Smooth cauliflower coral</name>
    <dbReference type="NCBI Taxonomy" id="50429"/>
    <lineage>
        <taxon>Eukaryota</taxon>
        <taxon>Metazoa</taxon>
        <taxon>Cnidaria</taxon>
        <taxon>Anthozoa</taxon>
        <taxon>Hexacorallia</taxon>
        <taxon>Scleractinia</taxon>
        <taxon>Astrocoeniina</taxon>
        <taxon>Pocilloporidae</taxon>
        <taxon>Stylophora</taxon>
    </lineage>
</organism>
<evidence type="ECO:0000256" key="6">
    <source>
        <dbReference type="ARBA" id="ARBA00022729"/>
    </source>
</evidence>
<evidence type="ECO:0000256" key="7">
    <source>
        <dbReference type="ARBA" id="ARBA00022801"/>
    </source>
</evidence>
<evidence type="ECO:0000256" key="4">
    <source>
        <dbReference type="ARBA" id="ARBA00012595"/>
    </source>
</evidence>
<keyword evidence="20" id="KW-1185">Reference proteome</keyword>
<dbReference type="InterPro" id="IPR015340">
    <property type="entry name" value="A_amylase_C_dom"/>
</dbReference>
<evidence type="ECO:0000256" key="9">
    <source>
        <dbReference type="ARBA" id="ARBA00023157"/>
    </source>
</evidence>
<comment type="caution">
    <text evidence="19">The sequence shown here is derived from an EMBL/GenBank/DDBJ whole genome shotgun (WGS) entry which is preliminary data.</text>
</comment>
<dbReference type="EMBL" id="LSMT01000413">
    <property type="protein sequence ID" value="PFX18392.1"/>
    <property type="molecule type" value="Genomic_DNA"/>
</dbReference>
<dbReference type="AlphaFoldDB" id="A0A2B4RQ87"/>
<dbReference type="SMART" id="SM00642">
    <property type="entry name" value="Aamy"/>
    <property type="match status" value="1"/>
</dbReference>
<dbReference type="InterPro" id="IPR017853">
    <property type="entry name" value="GH"/>
</dbReference>
<evidence type="ECO:0000256" key="1">
    <source>
        <dbReference type="ARBA" id="ARBA00000548"/>
    </source>
</evidence>
<dbReference type="EC" id="3.2.1.1" evidence="4"/>
<evidence type="ECO:0000256" key="11">
    <source>
        <dbReference type="ARBA" id="ARBA00023277"/>
    </source>
</evidence>
<dbReference type="PANTHER" id="PTHR10357">
    <property type="entry name" value="ALPHA-AMYLASE FAMILY MEMBER"/>
    <property type="match status" value="1"/>
</dbReference>
<accession>A0A2B4RQ87</accession>
<dbReference type="CDD" id="cd11319">
    <property type="entry name" value="AmyAc_euk_AmyA"/>
    <property type="match status" value="1"/>
</dbReference>
<comment type="similarity">
    <text evidence="3">Belongs to the glycosyl hydrolase 13 family.</text>
</comment>
<dbReference type="GO" id="GO:0005509">
    <property type="term" value="F:calcium ion binding"/>
    <property type="evidence" value="ECO:0007669"/>
    <property type="project" value="InterPro"/>
</dbReference>
<dbReference type="STRING" id="50429.A0A2B4RQ87"/>
<dbReference type="Gene3D" id="3.20.20.80">
    <property type="entry name" value="Glycosidases"/>
    <property type="match status" value="1"/>
</dbReference>
<feature type="signal peptide" evidence="17">
    <location>
        <begin position="1"/>
        <end position="31"/>
    </location>
</feature>
<evidence type="ECO:0000256" key="8">
    <source>
        <dbReference type="ARBA" id="ARBA00022837"/>
    </source>
</evidence>
<dbReference type="PIRSF" id="PIRSF001024">
    <property type="entry name" value="Alph-amyl_fung"/>
    <property type="match status" value="1"/>
</dbReference>
<evidence type="ECO:0000256" key="13">
    <source>
        <dbReference type="PIRSR" id="PIRSR001024-1"/>
    </source>
</evidence>
<feature type="binding site" evidence="16">
    <location>
        <position position="222"/>
    </location>
    <ligand>
        <name>substrate</name>
    </ligand>
</feature>
<keyword evidence="12" id="KW-0326">Glycosidase</keyword>
<evidence type="ECO:0000256" key="12">
    <source>
        <dbReference type="ARBA" id="ARBA00023295"/>
    </source>
</evidence>
<comment type="catalytic activity">
    <reaction evidence="1">
        <text>Endohydrolysis of (1-&gt;4)-alpha-D-glucosidic linkages in polysaccharides containing three or more (1-&gt;4)-alpha-linked D-glucose units.</text>
        <dbReference type="EC" id="3.2.1.1"/>
    </reaction>
</comment>
<gene>
    <name evidence="19" type="primary">aah2</name>
    <name evidence="19" type="ORF">AWC38_SpisGene17233</name>
</gene>
<dbReference type="SUPFAM" id="SSF51011">
    <property type="entry name" value="Glycosyl hydrolase domain"/>
    <property type="match status" value="1"/>
</dbReference>
<evidence type="ECO:0000256" key="16">
    <source>
        <dbReference type="PIRSR" id="PIRSR001024-5"/>
    </source>
</evidence>
<feature type="binding site" evidence="16">
    <location>
        <position position="252"/>
    </location>
    <ligand>
        <name>substrate</name>
    </ligand>
</feature>
<evidence type="ECO:0000259" key="18">
    <source>
        <dbReference type="SMART" id="SM00642"/>
    </source>
</evidence>
<feature type="chain" id="PRO_5012586494" description="alpha-amylase" evidence="17">
    <location>
        <begin position="32"/>
        <end position="479"/>
    </location>
</feature>
<dbReference type="PANTHER" id="PTHR10357:SF215">
    <property type="entry name" value="ALPHA-AMYLASE 1"/>
    <property type="match status" value="1"/>
</dbReference>
<evidence type="ECO:0000256" key="15">
    <source>
        <dbReference type="PIRSR" id="PIRSR001024-4"/>
    </source>
</evidence>
<name>A0A2B4RQ87_STYPI</name>
<feature type="binding site" evidence="16">
    <location>
        <position position="320"/>
    </location>
    <ligand>
        <name>substrate</name>
    </ligand>
</feature>
<keyword evidence="10" id="KW-0325">Glycoprotein</keyword>
<keyword evidence="7" id="KW-0378">Hydrolase</keyword>
<evidence type="ECO:0000256" key="14">
    <source>
        <dbReference type="PIRSR" id="PIRSR001024-2"/>
    </source>
</evidence>
<dbReference type="GO" id="GO:0004556">
    <property type="term" value="F:alpha-amylase activity"/>
    <property type="evidence" value="ECO:0007669"/>
    <property type="project" value="UniProtKB-EC"/>
</dbReference>
<evidence type="ECO:0000313" key="19">
    <source>
        <dbReference type="EMBL" id="PFX18392.1"/>
    </source>
</evidence>
<keyword evidence="6 17" id="KW-0732">Signal</keyword>
<dbReference type="InterPro" id="IPR013777">
    <property type="entry name" value="A-amylase-like"/>
</dbReference>
<comment type="cofactor">
    <cofactor evidence="2">
        <name>Ca(2+)</name>
        <dbReference type="ChEBI" id="CHEBI:29108"/>
    </cofactor>
</comment>
<evidence type="ECO:0000256" key="5">
    <source>
        <dbReference type="ARBA" id="ARBA00022723"/>
    </source>
</evidence>
<proteinExistence type="inferred from homology"/>
<dbReference type="Pfam" id="PF00128">
    <property type="entry name" value="Alpha-amylase"/>
    <property type="match status" value="1"/>
</dbReference>
<evidence type="ECO:0000256" key="10">
    <source>
        <dbReference type="ARBA" id="ARBA00023180"/>
    </source>
</evidence>
<dbReference type="InterPro" id="IPR013780">
    <property type="entry name" value="Glyco_hydro_b"/>
</dbReference>
<dbReference type="OrthoDB" id="1740265at2759"/>
<evidence type="ECO:0000256" key="2">
    <source>
        <dbReference type="ARBA" id="ARBA00001913"/>
    </source>
</evidence>
<evidence type="ECO:0000313" key="20">
    <source>
        <dbReference type="Proteomes" id="UP000225706"/>
    </source>
</evidence>
<feature type="binding site" evidence="16">
    <location>
        <position position="143"/>
    </location>
    <ligand>
        <name>substrate</name>
    </ligand>
</feature>
<feature type="site" description="Transition state stabilizer" evidence="14">
    <location>
        <position position="320"/>
    </location>
</feature>
<dbReference type="SUPFAM" id="SSF51445">
    <property type="entry name" value="(Trans)glycosidases"/>
    <property type="match status" value="1"/>
</dbReference>
<sequence length="479" mass="54183">MESCNRLSLRTISTFLLFIQISFNQCGGKTAEEWKGRIIYQLLTDRFAPSGDLPPDKCGDLSNYCGGTFKGIEKHLDYITGLGANAIWISPIVQNTDKGYHGYWAQNIFEINPHFGSRDDLKSLVTACHERGVWVMLDLVANHMGYPPEASFNDLIPFNESSHYHPKHPYIKWPQECKDQWKIENYWLAGLPDLDQNNPFVAKTLLEWIQGLTDEFGFDGYRLDTAIQVPKAFWAEFRKAGGAFMIGEANNGPPPCGSMDYVAEYQGYIDSVLAYPMYWTLRKIFQEKSKDFTALSAAVKSSYTIYKDRSVFGGFLDNHDNQRFLNLNPSHTSLKNALAFVMMGDWIPIVYYGTEQGFNGGSDPKNRESLWPYMSTANPLYKFIQTLAQFRRSLGNEWIHEKQMERHVQTDAYAFSKGSALIVITNLDTSINISIRDTPYQPGDTLGNILNPSETLTVSSDGSLSVTLSSGQPLVLYKK</sequence>
<feature type="domain" description="Glycosyl hydrolase family 13 catalytic" evidence="18">
    <location>
        <begin position="41"/>
        <end position="391"/>
    </location>
</feature>